<dbReference type="Proteomes" id="UP000270094">
    <property type="component" value="Unassembled WGS sequence"/>
</dbReference>
<feature type="compositionally biased region" description="Acidic residues" evidence="1">
    <location>
        <begin position="54"/>
        <end position="65"/>
    </location>
</feature>
<feature type="compositionally biased region" description="Gly residues" evidence="1">
    <location>
        <begin position="30"/>
        <end position="50"/>
    </location>
</feature>
<proteinExistence type="predicted"/>
<keyword evidence="3" id="KW-1185">Reference proteome</keyword>
<organism evidence="2 3">
    <name type="scientific">Strongylus vulgaris</name>
    <name type="common">Blood worm</name>
    <dbReference type="NCBI Taxonomy" id="40348"/>
    <lineage>
        <taxon>Eukaryota</taxon>
        <taxon>Metazoa</taxon>
        <taxon>Ecdysozoa</taxon>
        <taxon>Nematoda</taxon>
        <taxon>Chromadorea</taxon>
        <taxon>Rhabditida</taxon>
        <taxon>Rhabditina</taxon>
        <taxon>Rhabditomorpha</taxon>
        <taxon>Strongyloidea</taxon>
        <taxon>Strongylidae</taxon>
        <taxon>Strongylus</taxon>
    </lineage>
</organism>
<accession>A0A3P7KJJ2</accession>
<evidence type="ECO:0000256" key="1">
    <source>
        <dbReference type="SAM" id="MobiDB-lite"/>
    </source>
</evidence>
<evidence type="ECO:0000313" key="2">
    <source>
        <dbReference type="EMBL" id="VDM71085.1"/>
    </source>
</evidence>
<protein>
    <submittedName>
        <fullName evidence="2">Uncharacterized protein</fullName>
    </submittedName>
</protein>
<evidence type="ECO:0000313" key="3">
    <source>
        <dbReference type="Proteomes" id="UP000270094"/>
    </source>
</evidence>
<dbReference type="AlphaFoldDB" id="A0A3P7KJJ2"/>
<gene>
    <name evidence="2" type="ORF">SVUK_LOCUS6083</name>
</gene>
<dbReference type="EMBL" id="UYYB01018742">
    <property type="protein sequence ID" value="VDM71085.1"/>
    <property type="molecule type" value="Genomic_DNA"/>
</dbReference>
<feature type="region of interest" description="Disordered" evidence="1">
    <location>
        <begin position="24"/>
        <end position="65"/>
    </location>
</feature>
<feature type="non-terminal residue" evidence="2">
    <location>
        <position position="65"/>
    </location>
</feature>
<reference evidence="2 3" key="1">
    <citation type="submission" date="2018-11" db="EMBL/GenBank/DDBJ databases">
        <authorList>
            <consortium name="Pathogen Informatics"/>
        </authorList>
    </citation>
    <scope>NUCLEOTIDE SEQUENCE [LARGE SCALE GENOMIC DNA]</scope>
</reference>
<sequence length="65" mass="6081">MRTLPANPSGTEVGGGIVCDDEGSLFTIQPGGGGGGGGCSGGGGRGGAGRGGEDELESSGLDDER</sequence>
<name>A0A3P7KJJ2_STRVU</name>